<dbReference type="EMBL" id="CP025120">
    <property type="protein sequence ID" value="AUD79499.1"/>
    <property type="molecule type" value="Genomic_DNA"/>
</dbReference>
<dbReference type="RefSeq" id="WP_106647310.1">
    <property type="nucleotide sequence ID" value="NZ_BMGO01000001.1"/>
</dbReference>
<evidence type="ECO:0000313" key="1">
    <source>
        <dbReference type="EMBL" id="AUD79499.1"/>
    </source>
</evidence>
<dbReference type="PROSITE" id="PS51257">
    <property type="entry name" value="PROKAR_LIPOPROTEIN"/>
    <property type="match status" value="1"/>
</dbReference>
<organism evidence="1 2">
    <name type="scientific">Kangiella profundi</name>
    <dbReference type="NCBI Taxonomy" id="1561924"/>
    <lineage>
        <taxon>Bacteria</taxon>
        <taxon>Pseudomonadati</taxon>
        <taxon>Pseudomonadota</taxon>
        <taxon>Gammaproteobacteria</taxon>
        <taxon>Kangiellales</taxon>
        <taxon>Kangiellaceae</taxon>
        <taxon>Kangiella</taxon>
    </lineage>
</organism>
<keyword evidence="2" id="KW-1185">Reference proteome</keyword>
<dbReference type="InterPro" id="IPR036249">
    <property type="entry name" value="Thioredoxin-like_sf"/>
</dbReference>
<gene>
    <name evidence="1" type="ORF">CW740_09695</name>
</gene>
<protein>
    <submittedName>
        <fullName evidence="1">Thioredoxin family protein</fullName>
    </submittedName>
</protein>
<dbReference type="KEGG" id="kpd:CW740_09695"/>
<name>A0A2K9B044_9GAMM</name>
<dbReference type="Gene3D" id="3.40.30.10">
    <property type="entry name" value="Glutaredoxin"/>
    <property type="match status" value="1"/>
</dbReference>
<evidence type="ECO:0000313" key="2">
    <source>
        <dbReference type="Proteomes" id="UP000232693"/>
    </source>
</evidence>
<dbReference type="Proteomes" id="UP000232693">
    <property type="component" value="Chromosome"/>
</dbReference>
<sequence length="169" mass="18963">MTRTIQLLIFCALTVLAISGCQTAPSESNQKPTILVGDISYTDVIKTYPYFLAANSNLKASPASIEQLKSISEPTHLTVYFGVWCHDSIREVPQLMQLLEEINNPNISYQLISLDKRKQEPQGRAKANEVLYTPTIVVYQNQEELGRIIEKPEQDLASDLVKILSTTNH</sequence>
<dbReference type="Pfam" id="PF14595">
    <property type="entry name" value="Thioredoxin_9"/>
    <property type="match status" value="1"/>
</dbReference>
<dbReference type="OrthoDB" id="6398367at2"/>
<proteinExistence type="predicted"/>
<dbReference type="SUPFAM" id="SSF52833">
    <property type="entry name" value="Thioredoxin-like"/>
    <property type="match status" value="1"/>
</dbReference>
<accession>A0A2K9B044</accession>
<dbReference type="AlphaFoldDB" id="A0A2K9B044"/>
<reference evidence="1 2" key="1">
    <citation type="submission" date="2017-12" db="EMBL/GenBank/DDBJ databases">
        <title>Kangiella profundi FT102 completed genome.</title>
        <authorList>
            <person name="Xu J."/>
            <person name="Wang J."/>
            <person name="Lu Y."/>
        </authorList>
    </citation>
    <scope>NUCLEOTIDE SEQUENCE [LARGE SCALE GENOMIC DNA]</scope>
    <source>
        <strain evidence="1 2">FT102</strain>
    </source>
</reference>